<dbReference type="EMBL" id="JARBHB010000015">
    <property type="protein sequence ID" value="KAJ8867357.1"/>
    <property type="molecule type" value="Genomic_DNA"/>
</dbReference>
<evidence type="ECO:0000256" key="3">
    <source>
        <dbReference type="SAM" id="SignalP"/>
    </source>
</evidence>
<name>A0ABQ9G7D5_9NEOP</name>
<protein>
    <recommendedName>
        <fullName evidence="6">Rab-GAP TBC domain-containing protein</fullName>
    </recommendedName>
</protein>
<dbReference type="Gene3D" id="1.10.8.1310">
    <property type="match status" value="1"/>
</dbReference>
<proteinExistence type="predicted"/>
<evidence type="ECO:0008006" key="6">
    <source>
        <dbReference type="Google" id="ProtNLM"/>
    </source>
</evidence>
<accession>A0ABQ9G7D5</accession>
<organism evidence="4 5">
    <name type="scientific">Dryococelus australis</name>
    <dbReference type="NCBI Taxonomy" id="614101"/>
    <lineage>
        <taxon>Eukaryota</taxon>
        <taxon>Metazoa</taxon>
        <taxon>Ecdysozoa</taxon>
        <taxon>Arthropoda</taxon>
        <taxon>Hexapoda</taxon>
        <taxon>Insecta</taxon>
        <taxon>Pterygota</taxon>
        <taxon>Neoptera</taxon>
        <taxon>Polyneoptera</taxon>
        <taxon>Phasmatodea</taxon>
        <taxon>Verophasmatodea</taxon>
        <taxon>Anareolatae</taxon>
        <taxon>Phasmatidae</taxon>
        <taxon>Eurycanthinae</taxon>
        <taxon>Dryococelus</taxon>
    </lineage>
</organism>
<evidence type="ECO:0000313" key="5">
    <source>
        <dbReference type="Proteomes" id="UP001159363"/>
    </source>
</evidence>
<keyword evidence="1" id="KW-0343">GTPase activation</keyword>
<dbReference type="InterPro" id="IPR045913">
    <property type="entry name" value="TBC20/Gyp8-like"/>
</dbReference>
<evidence type="ECO:0000256" key="2">
    <source>
        <dbReference type="SAM" id="MobiDB-lite"/>
    </source>
</evidence>
<dbReference type="InterPro" id="IPR035969">
    <property type="entry name" value="Rab-GAP_TBC_sf"/>
</dbReference>
<comment type="caution">
    <text evidence="4">The sequence shown here is derived from an EMBL/GenBank/DDBJ whole genome shotgun (WGS) entry which is preliminary data.</text>
</comment>
<evidence type="ECO:0000256" key="1">
    <source>
        <dbReference type="ARBA" id="ARBA00022468"/>
    </source>
</evidence>
<dbReference type="Proteomes" id="UP001159363">
    <property type="component" value="Chromosome 14"/>
</dbReference>
<dbReference type="SUPFAM" id="SSF47923">
    <property type="entry name" value="Ypt/Rab-GAP domain of gyp1p"/>
    <property type="match status" value="1"/>
</dbReference>
<dbReference type="PANTHER" id="PTHR20913:SF7">
    <property type="entry name" value="RE60063P"/>
    <property type="match status" value="1"/>
</dbReference>
<gene>
    <name evidence="4" type="ORF">PR048_031158</name>
</gene>
<reference evidence="4 5" key="1">
    <citation type="submission" date="2023-02" db="EMBL/GenBank/DDBJ databases">
        <title>LHISI_Scaffold_Assembly.</title>
        <authorList>
            <person name="Stuart O.P."/>
            <person name="Cleave R."/>
            <person name="Magrath M.J.L."/>
            <person name="Mikheyev A.S."/>
        </authorList>
    </citation>
    <scope>NUCLEOTIDE SEQUENCE [LARGE SCALE GENOMIC DNA]</scope>
    <source>
        <strain evidence="4">Daus_M_001</strain>
        <tissue evidence="4">Leg muscle</tissue>
    </source>
</reference>
<evidence type="ECO:0000313" key="4">
    <source>
        <dbReference type="EMBL" id="KAJ8867357.1"/>
    </source>
</evidence>
<dbReference type="PANTHER" id="PTHR20913">
    <property type="entry name" value="TBC1 DOMAIN FAMILY MEMBER 20/GTPASE"/>
    <property type="match status" value="1"/>
</dbReference>
<keyword evidence="3" id="KW-0732">Signal</keyword>
<feature type="signal peptide" evidence="3">
    <location>
        <begin position="1"/>
        <end position="28"/>
    </location>
</feature>
<sequence length="564" mass="62826">MTFSVHQLMHDLGVIIVLLKLNLQHLLSCMVCVAEMSLHVGLGSDVNNCRESSLKCSGHCASKNTTACDDLCATEANGNLVTEELKFEEVPLSTASLQKIRDIQQVLSQKPVDADKLREFARSDGGLVTDDTRKLVWPRLLGLDTSYPMQFPTQEQLEAHPEYQQVVLDVNRSLKRFPPGIPYDQRVALQEQLTTLILRVISKYPHLRYYQVLCLLASSREAHTFMYMYSCHCRLLTAQLHQPTPVGHQSQPSTSASRVVQQTPSLPTSQARRLAIGEMSMSSGRYLDVPVPQYGWPYKVCVCAWLREPLSYSRFCKKDFKDAEGLGCHYQSGKGLKTSSGVESLEDVLKVMVVICEEGGSSITPVHELVEQAAEYPLTRWGLCACLYGWPVAGPSTCQVSLVWSSFLSRERRYLLGETGSSVFYLCVGCITPVSLGAALDCLADFYHTEGGGGGGVGVTSDIKVKTVWTAMFVGAPYLGRRHHPRWGSNPTWSDVMTREDEIRAVLNIEVLRTDEGEVRGGCKDGGKWRSPRKPANQQHLLTRSPHAKVWERPRSTGNRSRFI</sequence>
<keyword evidence="5" id="KW-1185">Reference proteome</keyword>
<feature type="chain" id="PRO_5047441438" description="Rab-GAP TBC domain-containing protein" evidence="3">
    <location>
        <begin position="29"/>
        <end position="564"/>
    </location>
</feature>
<feature type="region of interest" description="Disordered" evidence="2">
    <location>
        <begin position="244"/>
        <end position="270"/>
    </location>
</feature>